<dbReference type="InterPro" id="IPR025342">
    <property type="entry name" value="DUF4248"/>
</dbReference>
<name>A0A174PHR2_9BACE</name>
<evidence type="ECO:0000313" key="2">
    <source>
        <dbReference type="EMBL" id="CUP60552.1"/>
    </source>
</evidence>
<gene>
    <name evidence="2" type="ORF">ERS852461_02955</name>
</gene>
<reference evidence="2 3" key="1">
    <citation type="submission" date="2015-09" db="EMBL/GenBank/DDBJ databases">
        <authorList>
            <consortium name="Pathogen Informatics"/>
        </authorList>
    </citation>
    <scope>NUCLEOTIDE SEQUENCE [LARGE SCALE GENOMIC DNA]</scope>
    <source>
        <strain evidence="2 3">2789STDY5834846</strain>
    </source>
</reference>
<proteinExistence type="predicted"/>
<feature type="compositionally biased region" description="Basic residues" evidence="1">
    <location>
        <begin position="1"/>
        <end position="10"/>
    </location>
</feature>
<evidence type="ECO:0008006" key="4">
    <source>
        <dbReference type="Google" id="ProtNLM"/>
    </source>
</evidence>
<evidence type="ECO:0000256" key="1">
    <source>
        <dbReference type="SAM" id="MobiDB-lite"/>
    </source>
</evidence>
<dbReference type="Proteomes" id="UP000095606">
    <property type="component" value="Unassembled WGS sequence"/>
</dbReference>
<dbReference type="EMBL" id="CZAE01000014">
    <property type="protein sequence ID" value="CUP60552.1"/>
    <property type="molecule type" value="Genomic_DNA"/>
</dbReference>
<accession>A0A174PHR2</accession>
<organism evidence="2 3">
    <name type="scientific">Bacteroides faecis</name>
    <dbReference type="NCBI Taxonomy" id="674529"/>
    <lineage>
        <taxon>Bacteria</taxon>
        <taxon>Pseudomonadati</taxon>
        <taxon>Bacteroidota</taxon>
        <taxon>Bacteroidia</taxon>
        <taxon>Bacteroidales</taxon>
        <taxon>Bacteroidaceae</taxon>
        <taxon>Bacteroides</taxon>
    </lineage>
</organism>
<dbReference type="AlphaFoldDB" id="A0A174PHR2"/>
<evidence type="ECO:0000313" key="3">
    <source>
        <dbReference type="Proteomes" id="UP000095606"/>
    </source>
</evidence>
<dbReference type="Pfam" id="PF14053">
    <property type="entry name" value="DUF4248"/>
    <property type="match status" value="1"/>
</dbReference>
<sequence length="94" mass="10905">MQHPTIKSKMKANTDTLQKQEEEKSFQYRSYGKGELAMLYIPNVQQQSAVDRFNEWIEAAPGLKERLLSTGMNPRSRHYTPAQVRLIVEVLQEP</sequence>
<feature type="region of interest" description="Disordered" evidence="1">
    <location>
        <begin position="1"/>
        <end position="23"/>
    </location>
</feature>
<protein>
    <recommendedName>
        <fullName evidence="4">DUF4248 domain-containing protein</fullName>
    </recommendedName>
</protein>